<proteinExistence type="predicted"/>
<organism evidence="1 2">
    <name type="scientific">Araneus ventricosus</name>
    <name type="common">Orbweaver spider</name>
    <name type="synonym">Epeira ventricosa</name>
    <dbReference type="NCBI Taxonomy" id="182803"/>
    <lineage>
        <taxon>Eukaryota</taxon>
        <taxon>Metazoa</taxon>
        <taxon>Ecdysozoa</taxon>
        <taxon>Arthropoda</taxon>
        <taxon>Chelicerata</taxon>
        <taxon>Arachnida</taxon>
        <taxon>Araneae</taxon>
        <taxon>Araneomorphae</taxon>
        <taxon>Entelegynae</taxon>
        <taxon>Araneoidea</taxon>
        <taxon>Araneidae</taxon>
        <taxon>Araneus</taxon>
    </lineage>
</organism>
<comment type="caution">
    <text evidence="1">The sequence shown here is derived from an EMBL/GenBank/DDBJ whole genome shotgun (WGS) entry which is preliminary data.</text>
</comment>
<dbReference type="Proteomes" id="UP000499080">
    <property type="component" value="Unassembled WGS sequence"/>
</dbReference>
<reference evidence="1 2" key="1">
    <citation type="journal article" date="2019" name="Sci. Rep.">
        <title>Orb-weaving spider Araneus ventricosus genome elucidates the spidroin gene catalogue.</title>
        <authorList>
            <person name="Kono N."/>
            <person name="Nakamura H."/>
            <person name="Ohtoshi R."/>
            <person name="Moran D.A.P."/>
            <person name="Shinohara A."/>
            <person name="Yoshida Y."/>
            <person name="Fujiwara M."/>
            <person name="Mori M."/>
            <person name="Tomita M."/>
            <person name="Arakawa K."/>
        </authorList>
    </citation>
    <scope>NUCLEOTIDE SEQUENCE [LARGE SCALE GENOMIC DNA]</scope>
</reference>
<protein>
    <submittedName>
        <fullName evidence="1">Uncharacterized protein</fullName>
    </submittedName>
</protein>
<dbReference type="EMBL" id="BGPR01001829">
    <property type="protein sequence ID" value="GBM62669.1"/>
    <property type="molecule type" value="Genomic_DNA"/>
</dbReference>
<gene>
    <name evidence="1" type="ORF">AVEN_257268_1</name>
</gene>
<dbReference type="AlphaFoldDB" id="A0A4Y2HBL8"/>
<evidence type="ECO:0000313" key="2">
    <source>
        <dbReference type="Proteomes" id="UP000499080"/>
    </source>
</evidence>
<name>A0A4Y2HBL8_ARAVE</name>
<keyword evidence="2" id="KW-1185">Reference proteome</keyword>
<evidence type="ECO:0000313" key="1">
    <source>
        <dbReference type="EMBL" id="GBM62669.1"/>
    </source>
</evidence>
<sequence length="122" mass="13453">MLYKTVIERMLAYGATVCCLNPPIRIKRKLNTIQSQYRLALTGAYRTTANSALQVILRIPPLILQLQQEAIVTTIRRLNISLSDILTALVPGEVEKRETGWAAHPAECPTEEQLSLVPGGGV</sequence>
<accession>A0A4Y2HBL8</accession>